<dbReference type="PROSITE" id="PS51419">
    <property type="entry name" value="RAB"/>
    <property type="match status" value="1"/>
</dbReference>
<organism evidence="3 4">
    <name type="scientific">Xenoophorus captivus</name>
    <dbReference type="NCBI Taxonomy" id="1517983"/>
    <lineage>
        <taxon>Eukaryota</taxon>
        <taxon>Metazoa</taxon>
        <taxon>Chordata</taxon>
        <taxon>Craniata</taxon>
        <taxon>Vertebrata</taxon>
        <taxon>Euteleostomi</taxon>
        <taxon>Actinopterygii</taxon>
        <taxon>Neopterygii</taxon>
        <taxon>Teleostei</taxon>
        <taxon>Neoteleostei</taxon>
        <taxon>Acanthomorphata</taxon>
        <taxon>Ovalentaria</taxon>
        <taxon>Atherinomorphae</taxon>
        <taxon>Cyprinodontiformes</taxon>
        <taxon>Goodeidae</taxon>
        <taxon>Xenoophorus</taxon>
    </lineage>
</organism>
<evidence type="ECO:0000313" key="3">
    <source>
        <dbReference type="EMBL" id="MEQ2215433.1"/>
    </source>
</evidence>
<feature type="signal peptide" evidence="2">
    <location>
        <begin position="1"/>
        <end position="15"/>
    </location>
</feature>
<keyword evidence="2" id="KW-0732">Signal</keyword>
<dbReference type="InterPro" id="IPR042623">
    <property type="entry name" value="TMEM205"/>
</dbReference>
<keyword evidence="4" id="KW-1185">Reference proteome</keyword>
<keyword evidence="1" id="KW-0547">Nucleotide-binding</keyword>
<feature type="chain" id="PRO_5046946709" evidence="2">
    <location>
        <begin position="16"/>
        <end position="285"/>
    </location>
</feature>
<reference evidence="3 4" key="1">
    <citation type="submission" date="2021-06" db="EMBL/GenBank/DDBJ databases">
        <authorList>
            <person name="Palmer J.M."/>
        </authorList>
    </citation>
    <scope>NUCLEOTIDE SEQUENCE [LARGE SCALE GENOMIC DNA]</scope>
    <source>
        <strain evidence="3 4">XC_2019</strain>
        <tissue evidence="3">Muscle</tissue>
    </source>
</reference>
<dbReference type="PRINTS" id="PR00449">
    <property type="entry name" value="RASTRNSFRMNG"/>
</dbReference>
<evidence type="ECO:0000256" key="2">
    <source>
        <dbReference type="SAM" id="SignalP"/>
    </source>
</evidence>
<dbReference type="PANTHER" id="PTHR46916:SF2">
    <property type="entry name" value="TRANSMEMBRANE PROTEIN 205"/>
    <property type="match status" value="1"/>
</dbReference>
<accession>A0ABV0S4Q3</accession>
<evidence type="ECO:0000313" key="4">
    <source>
        <dbReference type="Proteomes" id="UP001434883"/>
    </source>
</evidence>
<dbReference type="SUPFAM" id="SSF52540">
    <property type="entry name" value="P-loop containing nucleoside triphosphate hydrolases"/>
    <property type="match status" value="1"/>
</dbReference>
<comment type="caution">
    <text evidence="3">The sequence shown here is derived from an EMBL/GenBank/DDBJ whole genome shotgun (WGS) entry which is preliminary data.</text>
</comment>
<protein>
    <submittedName>
        <fullName evidence="3">Uncharacterized protein</fullName>
    </submittedName>
</protein>
<dbReference type="InterPro" id="IPR027417">
    <property type="entry name" value="P-loop_NTPase"/>
</dbReference>
<dbReference type="Gene3D" id="3.40.50.300">
    <property type="entry name" value="P-loop containing nucleotide triphosphate hydrolases"/>
    <property type="match status" value="1"/>
</dbReference>
<dbReference type="PANTHER" id="PTHR46916">
    <property type="entry name" value="TRANSMEMBRANE PROTEIN 205"/>
    <property type="match status" value="1"/>
</dbReference>
<sequence>MVMFFMALVMAGLNAQWFGPAATEVMFQMRAVEEEHGLGNQIGLGSQREEYAKLKEQDPKYRAYKKTFGQYHGLSNLCNLIGFIICSTEKLSLYFCSFFTVMCKSRPSRHVGFTTGGFEKWREYQGSSVAVERVNVCSRAHIHAPRGQPPVLSSLAPPAARGLIPGNSLFSQSVLCMPISVFRNRSVDLDSEKHIFCFSICTLMASSDSRLHQPPSQKDAADQNFDYMFKLLIIGNSSVGKTSFLFRYADDSFTSAFVSTVGIDFKVKTVFRNDKRIKLQIWVSG</sequence>
<dbReference type="InterPro" id="IPR001806">
    <property type="entry name" value="Small_GTPase"/>
</dbReference>
<name>A0ABV0S4Q3_9TELE</name>
<dbReference type="SMART" id="SM00175">
    <property type="entry name" value="RAB"/>
    <property type="match status" value="1"/>
</dbReference>
<dbReference type="Proteomes" id="UP001434883">
    <property type="component" value="Unassembled WGS sequence"/>
</dbReference>
<proteinExistence type="predicted"/>
<evidence type="ECO:0000256" key="1">
    <source>
        <dbReference type="ARBA" id="ARBA00022741"/>
    </source>
</evidence>
<dbReference type="Pfam" id="PF00071">
    <property type="entry name" value="Ras"/>
    <property type="match status" value="1"/>
</dbReference>
<gene>
    <name evidence="3" type="ORF">XENOCAPTIV_000971</name>
</gene>
<dbReference type="EMBL" id="JAHRIN010068308">
    <property type="protein sequence ID" value="MEQ2215433.1"/>
    <property type="molecule type" value="Genomic_DNA"/>
</dbReference>